<proteinExistence type="predicted"/>
<protein>
    <submittedName>
        <fullName evidence="3">Uncharacterized protein</fullName>
    </submittedName>
</protein>
<keyword evidence="2" id="KW-0812">Transmembrane</keyword>
<accession>A0ABX1JF74</accession>
<feature type="region of interest" description="Disordered" evidence="1">
    <location>
        <begin position="163"/>
        <end position="192"/>
    </location>
</feature>
<comment type="caution">
    <text evidence="3">The sequence shown here is derived from an EMBL/GenBank/DDBJ whole genome shotgun (WGS) entry which is preliminary data.</text>
</comment>
<dbReference type="Proteomes" id="UP000715441">
    <property type="component" value="Unassembled WGS sequence"/>
</dbReference>
<feature type="transmembrane region" description="Helical" evidence="2">
    <location>
        <begin position="76"/>
        <end position="98"/>
    </location>
</feature>
<dbReference type="EMBL" id="JAAXLS010000055">
    <property type="protein sequence ID" value="NKQ58383.1"/>
    <property type="molecule type" value="Genomic_DNA"/>
</dbReference>
<feature type="transmembrane region" description="Helical" evidence="2">
    <location>
        <begin position="30"/>
        <end position="46"/>
    </location>
</feature>
<keyword evidence="2" id="KW-0472">Membrane</keyword>
<gene>
    <name evidence="3" type="ORF">HFP15_36580</name>
</gene>
<name>A0ABX1JF74_9PSEU</name>
<feature type="transmembrane region" description="Helical" evidence="2">
    <location>
        <begin position="110"/>
        <end position="128"/>
    </location>
</feature>
<organism evidence="3 4">
    <name type="scientific">Amycolatopsis acididurans</name>
    <dbReference type="NCBI Taxonomy" id="2724524"/>
    <lineage>
        <taxon>Bacteria</taxon>
        <taxon>Bacillati</taxon>
        <taxon>Actinomycetota</taxon>
        <taxon>Actinomycetes</taxon>
        <taxon>Pseudonocardiales</taxon>
        <taxon>Pseudonocardiaceae</taxon>
        <taxon>Amycolatopsis</taxon>
    </lineage>
</organism>
<keyword evidence="4" id="KW-1185">Reference proteome</keyword>
<sequence>MRWTWLLAATLGLPLLWEFAAVARHPATVPLLACSVATAGAAWLGVRSPLAGTLLGTTLVLSSALLAPIADHPGDYPRLATLTATQITAAMVLIVLLVRGTQAWHAAAGVTGLAVAGSAADAIGYLYAHLAHTPVVTNPATALGSGVLAVGLATALGLALRATPPPASAPAEPRQRPAGSAGTPPRRAAACR</sequence>
<keyword evidence="2" id="KW-1133">Transmembrane helix</keyword>
<evidence type="ECO:0000313" key="3">
    <source>
        <dbReference type="EMBL" id="NKQ58383.1"/>
    </source>
</evidence>
<dbReference type="RefSeq" id="WP_168522159.1">
    <property type="nucleotide sequence ID" value="NZ_JAAXLS010000055.1"/>
</dbReference>
<evidence type="ECO:0000313" key="4">
    <source>
        <dbReference type="Proteomes" id="UP000715441"/>
    </source>
</evidence>
<reference evidence="3 4" key="1">
    <citation type="submission" date="2020-04" db="EMBL/GenBank/DDBJ databases">
        <title>Novel species.</title>
        <authorList>
            <person name="Teo W.F.A."/>
            <person name="Lipun K."/>
            <person name="Srisuk N."/>
            <person name="Duangmal K."/>
        </authorList>
    </citation>
    <scope>NUCLEOTIDE SEQUENCE [LARGE SCALE GENOMIC DNA]</scope>
    <source>
        <strain evidence="3 4">K13G38</strain>
    </source>
</reference>
<evidence type="ECO:0000256" key="1">
    <source>
        <dbReference type="SAM" id="MobiDB-lite"/>
    </source>
</evidence>
<feature type="compositionally biased region" description="Low complexity" evidence="1">
    <location>
        <begin position="169"/>
        <end position="178"/>
    </location>
</feature>
<evidence type="ECO:0000256" key="2">
    <source>
        <dbReference type="SAM" id="Phobius"/>
    </source>
</evidence>
<feature type="transmembrane region" description="Helical" evidence="2">
    <location>
        <begin position="140"/>
        <end position="160"/>
    </location>
</feature>
<feature type="transmembrane region" description="Helical" evidence="2">
    <location>
        <begin position="53"/>
        <end position="70"/>
    </location>
</feature>